<comment type="caution">
    <text evidence="1">The sequence shown here is derived from an EMBL/GenBank/DDBJ whole genome shotgun (WGS) entry which is preliminary data.</text>
</comment>
<reference evidence="1 2" key="1">
    <citation type="submission" date="2016-08" db="EMBL/GenBank/DDBJ databases">
        <title>Novel Firmicute Genomes.</title>
        <authorList>
            <person name="Poppleton D.I."/>
            <person name="Gribaldo S."/>
        </authorList>
    </citation>
    <scope>NUCLEOTIDE SEQUENCE [LARGE SCALE GENOMIC DNA]</scope>
    <source>
        <strain evidence="1 2">RAOx-1</strain>
    </source>
</reference>
<organism evidence="1 2">
    <name type="scientific">Ammoniphilus oxalaticus</name>
    <dbReference type="NCBI Taxonomy" id="66863"/>
    <lineage>
        <taxon>Bacteria</taxon>
        <taxon>Bacillati</taxon>
        <taxon>Bacillota</taxon>
        <taxon>Bacilli</taxon>
        <taxon>Bacillales</taxon>
        <taxon>Paenibacillaceae</taxon>
        <taxon>Aneurinibacillus group</taxon>
        <taxon>Ammoniphilus</taxon>
    </lineage>
</organism>
<name>A0A419SE33_9BACL</name>
<dbReference type="AlphaFoldDB" id="A0A419SE33"/>
<dbReference type="Proteomes" id="UP000284219">
    <property type="component" value="Unassembled WGS sequence"/>
</dbReference>
<proteinExistence type="predicted"/>
<dbReference type="RefSeq" id="WP_147393818.1">
    <property type="nucleotide sequence ID" value="NZ_MCHY01000013.1"/>
</dbReference>
<evidence type="ECO:0000313" key="2">
    <source>
        <dbReference type="Proteomes" id="UP000284219"/>
    </source>
</evidence>
<dbReference type="EMBL" id="MCHY01000013">
    <property type="protein sequence ID" value="RKD21143.1"/>
    <property type="molecule type" value="Genomic_DNA"/>
</dbReference>
<protein>
    <submittedName>
        <fullName evidence="1">Uncharacterized protein</fullName>
    </submittedName>
</protein>
<gene>
    <name evidence="1" type="ORF">BEP19_15315</name>
</gene>
<sequence>MFDPTIFDNLKVVLEGAVYDLDAIGMIGVTNRSDRVDLAHMSRDYMLQFREQAVEDGGLAELRLAVDSTDLMNEILEKGDRFTGCRLTLTVEIETMDPDQLCPRIQETMQEIWENNPKITQRLTFIFGTRVYRNRVTLDFERKINEDLETFVDHALLSLQNMNQLKQKLEGDL</sequence>
<evidence type="ECO:0000313" key="1">
    <source>
        <dbReference type="EMBL" id="RKD21143.1"/>
    </source>
</evidence>
<accession>A0A419SE33</accession>
<keyword evidence="2" id="KW-1185">Reference proteome</keyword>
<dbReference type="OrthoDB" id="2964978at2"/>